<reference evidence="4 5" key="1">
    <citation type="submission" date="2021-01" db="EMBL/GenBank/DDBJ databases">
        <title>Brevundimonas vitis sp. nov., an bacterium isolated from grape (Vitis vinifera).</title>
        <authorList>
            <person name="Jiang L."/>
            <person name="Lee J."/>
        </authorList>
    </citation>
    <scope>NUCLEOTIDE SEQUENCE [LARGE SCALE GENOMIC DNA]</scope>
    <source>
        <strain evidence="4 5">GRTSA-9</strain>
    </source>
</reference>
<proteinExistence type="predicted"/>
<evidence type="ECO:0000313" key="4">
    <source>
        <dbReference type="EMBL" id="QQQ19960.1"/>
    </source>
</evidence>
<accession>A0ABX7BR58</accession>
<feature type="compositionally biased region" description="Polar residues" evidence="1">
    <location>
        <begin position="324"/>
        <end position="336"/>
    </location>
</feature>
<dbReference type="InterPro" id="IPR050237">
    <property type="entry name" value="ATP-dep_AMP-bd_enzyme"/>
</dbReference>
<evidence type="ECO:0000313" key="5">
    <source>
        <dbReference type="Proteomes" id="UP000595448"/>
    </source>
</evidence>
<dbReference type="EMBL" id="CP067977">
    <property type="protein sequence ID" value="QQQ19960.1"/>
    <property type="molecule type" value="Genomic_DNA"/>
</dbReference>
<sequence>MQDYALTVDRFLDHGAKWHGRARLITAGEGGDAAVGYAELRDRANRLSGALLDLGLVPGDRIATLAWNTQHHVEAWYAAMGVGLVCHTLNPRLTIAHLASMIRQAEDRVLIVGAGLASTAQALVAACPCIEQVILLDGDRSASAPGRVPVREVETLLDQHGRKVEWGQFDERSVAGLCFTSGTTGAPKGVAYTHRSNYLHTIRSLQADVLALMAQDVVLVAVPMFHANAWGLPFSAPAVGASLVLPGRATDGRSLARLIQDHGVTVAVGVPTVWLGLLDHLDAAGGETPTLERIIIGGSSCPDSLLQRMESRLGCTVQTSWGMTELSPQGTMSPRSTLPGAARGSGRPAMGLDLLLTDASGVPLPQQRNVEGHLRVRGQSVVDTYFGAAQSACDADGWFDTGDLAVIDDEGNLTLAGRSKDLIKSGGEWINPVEIEEIVGALPSIGLVAVIGSADPKWGERPLMVIEPARGQQIDDGALKASLKGRVADWWIPDRIVRVEAMPLAATGKINKTQLRATYGGA</sequence>
<protein>
    <submittedName>
        <fullName evidence="4">AMP-binding protein</fullName>
    </submittedName>
</protein>
<dbReference type="Pfam" id="PF13193">
    <property type="entry name" value="AMP-binding_C"/>
    <property type="match status" value="1"/>
</dbReference>
<feature type="region of interest" description="Disordered" evidence="1">
    <location>
        <begin position="324"/>
        <end position="344"/>
    </location>
</feature>
<dbReference type="InterPro" id="IPR020845">
    <property type="entry name" value="AMP-binding_CS"/>
</dbReference>
<evidence type="ECO:0000259" key="2">
    <source>
        <dbReference type="Pfam" id="PF00501"/>
    </source>
</evidence>
<dbReference type="InterPro" id="IPR000873">
    <property type="entry name" value="AMP-dep_synth/lig_dom"/>
</dbReference>
<dbReference type="Gene3D" id="3.40.50.12780">
    <property type="entry name" value="N-terminal domain of ligase-like"/>
    <property type="match status" value="1"/>
</dbReference>
<dbReference type="PANTHER" id="PTHR43767:SF11">
    <property type="entry name" value="MEDIUM-CHAIN-FATTY-ACID--COA LIGASE"/>
    <property type="match status" value="1"/>
</dbReference>
<keyword evidence="5" id="KW-1185">Reference proteome</keyword>
<name>A0ABX7BR58_9CAUL</name>
<dbReference type="Gene3D" id="3.30.300.30">
    <property type="match status" value="1"/>
</dbReference>
<dbReference type="PANTHER" id="PTHR43767">
    <property type="entry name" value="LONG-CHAIN-FATTY-ACID--COA LIGASE"/>
    <property type="match status" value="1"/>
</dbReference>
<dbReference type="Pfam" id="PF00501">
    <property type="entry name" value="AMP-binding"/>
    <property type="match status" value="1"/>
</dbReference>
<evidence type="ECO:0000256" key="1">
    <source>
        <dbReference type="SAM" id="MobiDB-lite"/>
    </source>
</evidence>
<evidence type="ECO:0000259" key="3">
    <source>
        <dbReference type="Pfam" id="PF13193"/>
    </source>
</evidence>
<gene>
    <name evidence="4" type="ORF">JIP62_01880</name>
</gene>
<feature type="domain" description="AMP-binding enzyme C-terminal" evidence="3">
    <location>
        <begin position="434"/>
        <end position="509"/>
    </location>
</feature>
<feature type="domain" description="AMP-dependent synthetase/ligase" evidence="2">
    <location>
        <begin position="18"/>
        <end position="386"/>
    </location>
</feature>
<dbReference type="InterPro" id="IPR045851">
    <property type="entry name" value="AMP-bd_C_sf"/>
</dbReference>
<dbReference type="InterPro" id="IPR042099">
    <property type="entry name" value="ANL_N_sf"/>
</dbReference>
<organism evidence="4 5">
    <name type="scientific">Brevundimonas vitisensis</name>
    <dbReference type="NCBI Taxonomy" id="2800818"/>
    <lineage>
        <taxon>Bacteria</taxon>
        <taxon>Pseudomonadati</taxon>
        <taxon>Pseudomonadota</taxon>
        <taxon>Alphaproteobacteria</taxon>
        <taxon>Caulobacterales</taxon>
        <taxon>Caulobacteraceae</taxon>
        <taxon>Brevundimonas</taxon>
    </lineage>
</organism>
<dbReference type="Proteomes" id="UP000595448">
    <property type="component" value="Chromosome"/>
</dbReference>
<dbReference type="InterPro" id="IPR025110">
    <property type="entry name" value="AMP-bd_C"/>
</dbReference>
<dbReference type="SUPFAM" id="SSF56801">
    <property type="entry name" value="Acetyl-CoA synthetase-like"/>
    <property type="match status" value="1"/>
</dbReference>
<dbReference type="PROSITE" id="PS00455">
    <property type="entry name" value="AMP_BINDING"/>
    <property type="match status" value="1"/>
</dbReference>